<feature type="region of interest" description="Disordered" evidence="1">
    <location>
        <begin position="232"/>
        <end position="266"/>
    </location>
</feature>
<protein>
    <submittedName>
        <fullName evidence="3">Type VI secretion system protein ImpA</fullName>
    </submittedName>
</protein>
<evidence type="ECO:0000313" key="3">
    <source>
        <dbReference type="EMBL" id="MCP1673934.1"/>
    </source>
</evidence>
<keyword evidence="4" id="KW-1185">Reference proteome</keyword>
<organism evidence="3 4">
    <name type="scientific">Natronocella acetinitrilica</name>
    <dbReference type="NCBI Taxonomy" id="414046"/>
    <lineage>
        <taxon>Bacteria</taxon>
        <taxon>Pseudomonadati</taxon>
        <taxon>Pseudomonadota</taxon>
        <taxon>Gammaproteobacteria</taxon>
        <taxon>Chromatiales</taxon>
        <taxon>Ectothiorhodospiraceae</taxon>
        <taxon>Natronocella</taxon>
    </lineage>
</organism>
<dbReference type="PANTHER" id="PTHR37951:SF1">
    <property type="entry name" value="TYPE VI SECRETION SYSTEM COMPONENT TSSA1"/>
    <property type="match status" value="1"/>
</dbReference>
<gene>
    <name evidence="3" type="ORF">J2T57_001033</name>
</gene>
<comment type="caution">
    <text evidence="3">The sequence shown here is derived from an EMBL/GenBank/DDBJ whole genome shotgun (WGS) entry which is preliminary data.</text>
</comment>
<dbReference type="AlphaFoldDB" id="A0AAE3G2Q5"/>
<evidence type="ECO:0000256" key="1">
    <source>
        <dbReference type="SAM" id="MobiDB-lite"/>
    </source>
</evidence>
<dbReference type="Pfam" id="PF06812">
    <property type="entry name" value="ImpA_N"/>
    <property type="match status" value="1"/>
</dbReference>
<dbReference type="RefSeq" id="WP_253475267.1">
    <property type="nucleotide sequence ID" value="NZ_JALJXV010000002.1"/>
</dbReference>
<name>A0AAE3G2Q5_9GAMM</name>
<dbReference type="EMBL" id="JALJXV010000002">
    <property type="protein sequence ID" value="MCP1673934.1"/>
    <property type="molecule type" value="Genomic_DNA"/>
</dbReference>
<proteinExistence type="predicted"/>
<evidence type="ECO:0000259" key="2">
    <source>
        <dbReference type="Pfam" id="PF06812"/>
    </source>
</evidence>
<dbReference type="Proteomes" id="UP001205843">
    <property type="component" value="Unassembled WGS sequence"/>
</dbReference>
<dbReference type="PANTHER" id="PTHR37951">
    <property type="entry name" value="CYTOPLASMIC PROTEIN-RELATED"/>
    <property type="match status" value="1"/>
</dbReference>
<feature type="domain" description="ImpA N-terminal" evidence="2">
    <location>
        <begin position="7"/>
        <end position="118"/>
    </location>
</feature>
<accession>A0AAE3G2Q5</accession>
<dbReference type="NCBIfam" id="TIGR03363">
    <property type="entry name" value="VI_chp_8"/>
    <property type="match status" value="1"/>
</dbReference>
<sequence>MSLDKYLEPLSEPGPAGVDLYESGEIMTLDMLAKWGSPDDDPDWAELQQACIAALEKSRDLRPATYLAAALLHTQGLRDFCAGISLIRGLLEQHWDVVQPVLDEDGDAMERANAVFNLTHFQKVLKPLRTTALVEDRAAGRFSLQDIELAEGKAEPPAGFDGEIPPLGLIQGALQSMDAELRQSLHDAVKQCVDDIAGIETAFREQVGAEQAPDLARLRDGVKRIHATLSQYATGGGMDDKQPEEAQPDSMQSGSAPAPAAARGAPGDILSRQDAIAAMDRISAYFRANEPSSPVPLLMARAKRLVDMDFLDILQDVAPDAVDQVRRLGGVESEK</sequence>
<feature type="compositionally biased region" description="Low complexity" evidence="1">
    <location>
        <begin position="253"/>
        <end position="266"/>
    </location>
</feature>
<dbReference type="InterPro" id="IPR010657">
    <property type="entry name" value="ImpA_N"/>
</dbReference>
<reference evidence="3" key="1">
    <citation type="submission" date="2022-03" db="EMBL/GenBank/DDBJ databases">
        <title>Genomic Encyclopedia of Type Strains, Phase III (KMG-III): the genomes of soil and plant-associated and newly described type strains.</title>
        <authorList>
            <person name="Whitman W."/>
        </authorList>
    </citation>
    <scope>NUCLEOTIDE SEQUENCE</scope>
    <source>
        <strain evidence="3">ANL 6-2</strain>
    </source>
</reference>
<evidence type="ECO:0000313" key="4">
    <source>
        <dbReference type="Proteomes" id="UP001205843"/>
    </source>
</evidence>
<dbReference type="InterPro" id="IPR017740">
    <property type="entry name" value="TssA-like"/>
</dbReference>